<evidence type="ECO:0000256" key="3">
    <source>
        <dbReference type="ARBA" id="ARBA00022989"/>
    </source>
</evidence>
<keyword evidence="7" id="KW-1185">Reference proteome</keyword>
<protein>
    <recommendedName>
        <fullName evidence="5">Receptor ligand binding region domain-containing protein</fullName>
    </recommendedName>
</protein>
<dbReference type="OrthoDB" id="5984008at2759"/>
<dbReference type="InterPro" id="IPR028082">
    <property type="entry name" value="Peripla_BP_I"/>
</dbReference>
<comment type="caution">
    <text evidence="6">The sequence shown here is derived from an EMBL/GenBank/DDBJ whole genome shotgun (WGS) entry which is preliminary data.</text>
</comment>
<name>A0A7J5YUA8_DISMA</name>
<accession>A0A7J5YUA8</accession>
<dbReference type="Proteomes" id="UP000518266">
    <property type="component" value="Unassembled WGS sequence"/>
</dbReference>
<dbReference type="FunFam" id="3.40.50.2300:FF:000520">
    <property type="entry name" value="Glutamate ionotropic receptor delta type subunit 1"/>
    <property type="match status" value="1"/>
</dbReference>
<evidence type="ECO:0000313" key="7">
    <source>
        <dbReference type="Proteomes" id="UP000518266"/>
    </source>
</evidence>
<reference evidence="6 7" key="1">
    <citation type="submission" date="2020-03" db="EMBL/GenBank/DDBJ databases">
        <title>Dissostichus mawsoni Genome sequencing and assembly.</title>
        <authorList>
            <person name="Park H."/>
        </authorList>
    </citation>
    <scope>NUCLEOTIDE SEQUENCE [LARGE SCALE GENOMIC DNA]</scope>
    <source>
        <strain evidence="6">DM0001</strain>
        <tissue evidence="6">Muscle</tissue>
    </source>
</reference>
<evidence type="ECO:0000256" key="2">
    <source>
        <dbReference type="ARBA" id="ARBA00022692"/>
    </source>
</evidence>
<dbReference type="SUPFAM" id="SSF53822">
    <property type="entry name" value="Periplasmic binding protein-like I"/>
    <property type="match status" value="1"/>
</dbReference>
<sequence length="216" mass="24727">MDQTSRRGVDVALQRVDRNISQVFSSLFSSMRTEELNRYRDTLRRAILLLSPHGAHTFIQQAVETNLASKDSHWGEISDTEILELTHSALGRMTVIRQIFPLWRDSSTRCMRRNHRISSLLCDPQEGYMQNLELEDRKWHSMASLNCIRKSTKPWNGGWSMLETIQKGNITGLTGMMDFKDSGINSHVQFEILGSSFSETFGKDIKSLLPGTQFMV</sequence>
<evidence type="ECO:0000256" key="1">
    <source>
        <dbReference type="ARBA" id="ARBA00004370"/>
    </source>
</evidence>
<feature type="domain" description="Receptor ligand binding region" evidence="5">
    <location>
        <begin position="3"/>
        <end position="194"/>
    </location>
</feature>
<dbReference type="EMBL" id="JAAKFY010000008">
    <property type="protein sequence ID" value="KAF3853050.1"/>
    <property type="molecule type" value="Genomic_DNA"/>
</dbReference>
<comment type="subcellular location">
    <subcellularLocation>
        <location evidence="1">Membrane</location>
    </subcellularLocation>
</comment>
<evidence type="ECO:0000259" key="5">
    <source>
        <dbReference type="Pfam" id="PF01094"/>
    </source>
</evidence>
<keyword evidence="2" id="KW-0812">Transmembrane</keyword>
<dbReference type="GO" id="GO:0016020">
    <property type="term" value="C:membrane"/>
    <property type="evidence" value="ECO:0007669"/>
    <property type="project" value="UniProtKB-SubCell"/>
</dbReference>
<dbReference type="Gene3D" id="3.40.50.2300">
    <property type="match status" value="2"/>
</dbReference>
<evidence type="ECO:0000256" key="4">
    <source>
        <dbReference type="ARBA" id="ARBA00023136"/>
    </source>
</evidence>
<evidence type="ECO:0000313" key="6">
    <source>
        <dbReference type="EMBL" id="KAF3853050.1"/>
    </source>
</evidence>
<proteinExistence type="predicted"/>
<dbReference type="AlphaFoldDB" id="A0A7J5YUA8"/>
<organism evidence="6 7">
    <name type="scientific">Dissostichus mawsoni</name>
    <name type="common">Antarctic cod</name>
    <dbReference type="NCBI Taxonomy" id="36200"/>
    <lineage>
        <taxon>Eukaryota</taxon>
        <taxon>Metazoa</taxon>
        <taxon>Chordata</taxon>
        <taxon>Craniata</taxon>
        <taxon>Vertebrata</taxon>
        <taxon>Euteleostomi</taxon>
        <taxon>Actinopterygii</taxon>
        <taxon>Neopterygii</taxon>
        <taxon>Teleostei</taxon>
        <taxon>Neoteleostei</taxon>
        <taxon>Acanthomorphata</taxon>
        <taxon>Eupercaria</taxon>
        <taxon>Perciformes</taxon>
        <taxon>Notothenioidei</taxon>
        <taxon>Nototheniidae</taxon>
        <taxon>Dissostichus</taxon>
    </lineage>
</organism>
<dbReference type="Pfam" id="PF01094">
    <property type="entry name" value="ANF_receptor"/>
    <property type="match status" value="1"/>
</dbReference>
<keyword evidence="4" id="KW-0472">Membrane</keyword>
<keyword evidence="3" id="KW-1133">Transmembrane helix</keyword>
<gene>
    <name evidence="6" type="ORF">F7725_013738</name>
</gene>
<dbReference type="InterPro" id="IPR001828">
    <property type="entry name" value="ANF_lig-bd_rcpt"/>
</dbReference>